<dbReference type="Gene3D" id="2.60.420.10">
    <property type="entry name" value="Maltose phosphorylase, domain 3"/>
    <property type="match status" value="1"/>
</dbReference>
<feature type="domain" description="Glycoside hydrolase family 65 central catalytic" evidence="6">
    <location>
        <begin position="335"/>
        <end position="694"/>
    </location>
</feature>
<keyword evidence="2" id="KW-0328">Glycosyltransferase</keyword>
<evidence type="ECO:0000256" key="2">
    <source>
        <dbReference type="ARBA" id="ARBA00022676"/>
    </source>
</evidence>
<feature type="domain" description="Glycoside hydrolase family 65 C-terminal" evidence="7">
    <location>
        <begin position="703"/>
        <end position="764"/>
    </location>
</feature>
<dbReference type="InterPro" id="IPR037018">
    <property type="entry name" value="GH65_N"/>
</dbReference>
<feature type="binding site" evidence="5">
    <location>
        <begin position="606"/>
        <end position="607"/>
    </location>
    <ligand>
        <name>substrate</name>
    </ligand>
</feature>
<feature type="domain" description="Glycoside hydrolase family 65 N-terminal" evidence="8">
    <location>
        <begin position="22"/>
        <end position="277"/>
    </location>
</feature>
<dbReference type="InterPro" id="IPR012341">
    <property type="entry name" value="6hp_glycosidase-like_sf"/>
</dbReference>
<dbReference type="SUPFAM" id="SSF48208">
    <property type="entry name" value="Six-hairpin glycosidases"/>
    <property type="match status" value="1"/>
</dbReference>
<dbReference type="Pfam" id="PF03632">
    <property type="entry name" value="Glyco_hydro_65m"/>
    <property type="match status" value="1"/>
</dbReference>
<feature type="binding site" evidence="5">
    <location>
        <begin position="369"/>
        <end position="370"/>
    </location>
    <ligand>
        <name>substrate</name>
    </ligand>
</feature>
<reference evidence="10" key="1">
    <citation type="submission" date="2016-10" db="EMBL/GenBank/DDBJ databases">
        <authorList>
            <person name="Varghese N."/>
            <person name="Submissions S."/>
        </authorList>
    </citation>
    <scope>NUCLEOTIDE SEQUENCE [LARGE SCALE GENOMIC DNA]</scope>
    <source>
        <strain evidence="10">DSM 17616</strain>
    </source>
</reference>
<dbReference type="GO" id="GO:0016757">
    <property type="term" value="F:glycosyltransferase activity"/>
    <property type="evidence" value="ECO:0007669"/>
    <property type="project" value="UniProtKB-KW"/>
</dbReference>
<sequence length="778" mass="86555">MSLHPHAAVRPLTTEPWALTDSRYQPQHLLLHETLLSLANGYIGTRGTLEEAAPAGVASCEGTYLNGVYSSEPIHYGESAYGFAKHNHKMLQVANGKVLQLSVDGETFSADKAGSHSRTLDLQQGVLSRHSEWQSQSGKQLRIASRRFVSQANPHVMAIELSITALNFSGQIKLSSALDAAYPGFYKKDDPRVGEMAIADSLTLLSQQFEVEHSLMLHRAKGADFIVAAATSHVLPANATLLSQDDSQSNKLTQHFALQLQQGETQRLHKLVIYCHSTNVDDSNSLAQQALQLLSNAQQQGFAALLSEHQQWWQQFWQQADVTIDGDIALQQAIRFNLFSLAQSAGRNGQSNIAAKGLTGPGYDGHYFWDTEIYVVPVMSLTQPDIARQLLSQRYSQLGAARERARQMSHSHGALYPWRTIGGEECSAYFPAGTAQYHINAAIAYAIRSYYLATDDWAFMQQMGAEMLVETARLWLQLGFFSARSGKFEIHMVTGPDEYSALVNNNFYTNAMVQLQLRFTLQITEKLQAEQSPLLQQLAVTDEEIQQWQQAADTMYLAFDEQLQVHPQDDNFLSRQPWDFANTPADKYPLLLHYHPLVIYRHQVLKQADVVLALLLLDDAVPPAQKQRDLAYYEPLTTHDSSLSSCIHSILFAETGDTTRAHEFFGDSARMDLDNHHANTEFGVHIACMAGSWMSLVMGFAGMRSRPDALHFKPQLPAQLPRLSFRLSYRGRVLQFSADSQQASYQLLSGEPLTLFHASQAVALTSGQTVSKAIGVSV</sequence>
<evidence type="ECO:0000313" key="10">
    <source>
        <dbReference type="Proteomes" id="UP000199371"/>
    </source>
</evidence>
<dbReference type="SUPFAM" id="SSF74650">
    <property type="entry name" value="Galactose mutarotase-like"/>
    <property type="match status" value="1"/>
</dbReference>
<dbReference type="Proteomes" id="UP000199371">
    <property type="component" value="Unassembled WGS sequence"/>
</dbReference>
<keyword evidence="3" id="KW-0808">Transferase</keyword>
<evidence type="ECO:0000259" key="6">
    <source>
        <dbReference type="Pfam" id="PF03632"/>
    </source>
</evidence>
<dbReference type="PANTHER" id="PTHR11051:SF8">
    <property type="entry name" value="PROTEIN-GLUCOSYLGALACTOSYLHYDROXYLYSINE GLUCOSIDASE"/>
    <property type="match status" value="1"/>
</dbReference>
<dbReference type="RefSeq" id="WP_092790494.1">
    <property type="nucleotide sequence ID" value="NZ_FNXF01000002.1"/>
</dbReference>
<protein>
    <submittedName>
        <fullName evidence="9">Alpha,alpha-trehalose phosphorylase</fullName>
    </submittedName>
</protein>
<organism evidence="9 10">
    <name type="scientific">Rheinheimera pacifica</name>
    <dbReference type="NCBI Taxonomy" id="173990"/>
    <lineage>
        <taxon>Bacteria</taxon>
        <taxon>Pseudomonadati</taxon>
        <taxon>Pseudomonadota</taxon>
        <taxon>Gammaproteobacteria</taxon>
        <taxon>Chromatiales</taxon>
        <taxon>Chromatiaceae</taxon>
        <taxon>Rheinheimera</taxon>
    </lineage>
</organism>
<dbReference type="InterPro" id="IPR017045">
    <property type="entry name" value="Malt_Pase/Glycosyl_Hdrlase"/>
</dbReference>
<proteinExistence type="inferred from homology"/>
<dbReference type="PANTHER" id="PTHR11051">
    <property type="entry name" value="GLYCOSYL HYDROLASE-RELATED"/>
    <property type="match status" value="1"/>
</dbReference>
<dbReference type="Pfam" id="PF03636">
    <property type="entry name" value="Glyco_hydro_65N"/>
    <property type="match status" value="1"/>
</dbReference>
<name>A0A1H6K518_9GAMM</name>
<dbReference type="Pfam" id="PF03633">
    <property type="entry name" value="Glyco_hydro_65C"/>
    <property type="match status" value="1"/>
</dbReference>
<gene>
    <name evidence="9" type="ORF">SAMN05660691_00822</name>
</gene>
<dbReference type="GO" id="GO:0004553">
    <property type="term" value="F:hydrolase activity, hydrolyzing O-glycosyl compounds"/>
    <property type="evidence" value="ECO:0007669"/>
    <property type="project" value="TreeGrafter"/>
</dbReference>
<evidence type="ECO:0000313" key="9">
    <source>
        <dbReference type="EMBL" id="SEH67481.1"/>
    </source>
</evidence>
<evidence type="ECO:0000256" key="5">
    <source>
        <dbReference type="PIRSR" id="PIRSR036289-51"/>
    </source>
</evidence>
<comment type="similarity">
    <text evidence="1">Belongs to the glycosyl hydrolase 65 family.</text>
</comment>
<evidence type="ECO:0000256" key="1">
    <source>
        <dbReference type="ARBA" id="ARBA00006768"/>
    </source>
</evidence>
<dbReference type="InterPro" id="IPR005196">
    <property type="entry name" value="Glyco_hydro_65_N"/>
</dbReference>
<evidence type="ECO:0000259" key="7">
    <source>
        <dbReference type="Pfam" id="PF03633"/>
    </source>
</evidence>
<dbReference type="GO" id="GO:0005975">
    <property type="term" value="P:carbohydrate metabolic process"/>
    <property type="evidence" value="ECO:0007669"/>
    <property type="project" value="InterPro"/>
</dbReference>
<dbReference type="InterPro" id="IPR011013">
    <property type="entry name" value="Gal_mutarotase_sf_dom"/>
</dbReference>
<dbReference type="OrthoDB" id="9816160at2"/>
<dbReference type="STRING" id="173990.SAMN05660691_00822"/>
<evidence type="ECO:0000256" key="3">
    <source>
        <dbReference type="ARBA" id="ARBA00022679"/>
    </source>
</evidence>
<dbReference type="InterPro" id="IPR005194">
    <property type="entry name" value="Glyco_hydro_65_C"/>
</dbReference>
<dbReference type="Gene3D" id="2.70.98.40">
    <property type="entry name" value="Glycoside hydrolase, family 65, N-terminal domain"/>
    <property type="match status" value="1"/>
</dbReference>
<feature type="active site" description="Proton donor" evidence="4">
    <location>
        <position position="498"/>
    </location>
</feature>
<dbReference type="GO" id="GO:0030246">
    <property type="term" value="F:carbohydrate binding"/>
    <property type="evidence" value="ECO:0007669"/>
    <property type="project" value="InterPro"/>
</dbReference>
<dbReference type="Gene3D" id="1.50.10.10">
    <property type="match status" value="1"/>
</dbReference>
<accession>A0A1H6K518</accession>
<dbReference type="EMBL" id="FNXF01000002">
    <property type="protein sequence ID" value="SEH67481.1"/>
    <property type="molecule type" value="Genomic_DNA"/>
</dbReference>
<dbReference type="InterPro" id="IPR005195">
    <property type="entry name" value="Glyco_hydro_65_M"/>
</dbReference>
<evidence type="ECO:0000259" key="8">
    <source>
        <dbReference type="Pfam" id="PF03636"/>
    </source>
</evidence>
<dbReference type="InterPro" id="IPR008928">
    <property type="entry name" value="6-hairpin_glycosidase_sf"/>
</dbReference>
<dbReference type="AlphaFoldDB" id="A0A1H6K518"/>
<dbReference type="PIRSF" id="PIRSF036289">
    <property type="entry name" value="Glycosyl_hydrolase_malt_phosph"/>
    <property type="match status" value="1"/>
</dbReference>
<evidence type="ECO:0000256" key="4">
    <source>
        <dbReference type="PIRSR" id="PIRSR036289-50"/>
    </source>
</evidence>
<keyword evidence="10" id="KW-1185">Reference proteome</keyword>